<dbReference type="AlphaFoldDB" id="A8NDT5"/>
<dbReference type="CDD" id="cd23445">
    <property type="entry name" value="beta-trefoil_Ricin_HA17-like"/>
    <property type="match status" value="1"/>
</dbReference>
<gene>
    <name evidence="2" type="ORF">CC1G_10075</name>
</gene>
<evidence type="ECO:0000313" key="3">
    <source>
        <dbReference type="Proteomes" id="UP000001861"/>
    </source>
</evidence>
<dbReference type="Pfam" id="PF14200">
    <property type="entry name" value="RicinB_lectin_2"/>
    <property type="match status" value="3"/>
</dbReference>
<dbReference type="SUPFAM" id="SSF50370">
    <property type="entry name" value="Ricin B-like lectins"/>
    <property type="match status" value="5"/>
</dbReference>
<keyword evidence="3" id="KW-1185">Reference proteome</keyword>
<dbReference type="InParanoid" id="A8NDT5"/>
<dbReference type="KEGG" id="cci:CC1G_10075"/>
<reference evidence="2 3" key="1">
    <citation type="journal article" date="2010" name="Proc. Natl. Acad. Sci. U.S.A.">
        <title>Insights into evolution of multicellular fungi from the assembled chromosomes of the mushroom Coprinopsis cinerea (Coprinus cinereus).</title>
        <authorList>
            <person name="Stajich J.E."/>
            <person name="Wilke S.K."/>
            <person name="Ahren D."/>
            <person name="Au C.H."/>
            <person name="Birren B.W."/>
            <person name="Borodovsky M."/>
            <person name="Burns C."/>
            <person name="Canback B."/>
            <person name="Casselton L.A."/>
            <person name="Cheng C.K."/>
            <person name="Deng J."/>
            <person name="Dietrich F.S."/>
            <person name="Fargo D.C."/>
            <person name="Farman M.L."/>
            <person name="Gathman A.C."/>
            <person name="Goldberg J."/>
            <person name="Guigo R."/>
            <person name="Hoegger P.J."/>
            <person name="Hooker J.B."/>
            <person name="Huggins A."/>
            <person name="James T.Y."/>
            <person name="Kamada T."/>
            <person name="Kilaru S."/>
            <person name="Kodira C."/>
            <person name="Kues U."/>
            <person name="Kupfer D."/>
            <person name="Kwan H.S."/>
            <person name="Lomsadze A."/>
            <person name="Li W."/>
            <person name="Lilly W.W."/>
            <person name="Ma L.J."/>
            <person name="Mackey A.J."/>
            <person name="Manning G."/>
            <person name="Martin F."/>
            <person name="Muraguchi H."/>
            <person name="Natvig D.O."/>
            <person name="Palmerini H."/>
            <person name="Ramesh M.A."/>
            <person name="Rehmeyer C.J."/>
            <person name="Roe B.A."/>
            <person name="Shenoy N."/>
            <person name="Stanke M."/>
            <person name="Ter-Hovhannisyan V."/>
            <person name="Tunlid A."/>
            <person name="Velagapudi R."/>
            <person name="Vision T.J."/>
            <person name="Zeng Q."/>
            <person name="Zolan M.E."/>
            <person name="Pukkila P.J."/>
        </authorList>
    </citation>
    <scope>NUCLEOTIDE SEQUENCE [LARGE SCALE GENOMIC DNA]</scope>
    <source>
        <strain evidence="3">Okayama-7 / 130 / ATCC MYA-4618 / FGSC 9003</strain>
    </source>
</reference>
<name>A8NDT5_COPC7</name>
<dbReference type="OrthoDB" id="2131701at2759"/>
<dbReference type="EMBL" id="AACS02000002">
    <property type="protein sequence ID" value="EAU88947.1"/>
    <property type="molecule type" value="Genomic_DNA"/>
</dbReference>
<dbReference type="InterPro" id="IPR035992">
    <property type="entry name" value="Ricin_B-like_lectins"/>
</dbReference>
<evidence type="ECO:0000259" key="1">
    <source>
        <dbReference type="SMART" id="SM00458"/>
    </source>
</evidence>
<sequence>MSISEGVYWIRNLRFPNKVLDAEGAKTDQGTRVLDWDEKRPLNEKLNQLWIVEKVGDASTYIIRNVNSNLVLDLSGSGTANGTPIITWPQHGGANQQWRVQYSKDVNGTAYYAVVSVATGTVVSHNVNDNDAATVAWHIDDGPKQLWSFTPFVWPLSYRIRVKNTGRVLDLKGASAADGTLALAWDQHAHTTVRNQVWWLPKAPGSEGYTIQCVETRTVADLAAGKPGNNVPIYGWHSHGGRNQQWEIEPHQGNYQRIRNIQGGSVVDAYLNDPEKKAAGWTWHGGDNQLWLLDAIPSPGQGWFLIQNGGTGKFLCVNANGNIDTADGPETIFDGSVQWRFVQKDRTAAYTLVNRATGRTLRQLGSTIPSIGLGNTNDNQPQDWWTLETFKASPGLAYIVNERTGNLLDHYAGESVQGLDPAPLANNYYRAWKLISANDWLPSFALLNGATATYLSAASKDADIVAIKDVDNFQAQWVLRKTGDGPTFAIQNKANNRYLGGTAERFQLVVAADKYFAIRNVSTGKFLTLDANNKASFQDENKGDKRQYWELASSRALDNAYDVLYLDDDVLEVAVPYVGDKAGELKRYIANRAAGKPPKDKSGWSAPRSNSTDNITIHQLFHALIDRFDLDLVTDGTPSPIVSFNLHEAEAERVLGQRLPESIRSRFTNPNTGTVLSLERQFIDVAGNRFAVVQGRFGDVYLQVALPVGTWFGREQIRRFLRTSLGRSTIVVVSASGTRAPTGGPAPRRDAAANYWVKWASAVITLPVVKHSEL</sequence>
<dbReference type="SMART" id="SM00458">
    <property type="entry name" value="RICIN"/>
    <property type="match status" value="2"/>
</dbReference>
<dbReference type="PROSITE" id="PS50231">
    <property type="entry name" value="RICIN_B_LECTIN"/>
    <property type="match status" value="2"/>
</dbReference>
<dbReference type="eggNOG" id="ENOG502R2DA">
    <property type="taxonomic scope" value="Eukaryota"/>
</dbReference>
<feature type="domain" description="Ricin B lectin" evidence="1">
    <location>
        <begin position="154"/>
        <end position="294"/>
    </location>
</feature>
<proteinExistence type="predicted"/>
<organism evidence="2 3">
    <name type="scientific">Coprinopsis cinerea (strain Okayama-7 / 130 / ATCC MYA-4618 / FGSC 9003)</name>
    <name type="common">Inky cap fungus</name>
    <name type="synonym">Hormographiella aspergillata</name>
    <dbReference type="NCBI Taxonomy" id="240176"/>
    <lineage>
        <taxon>Eukaryota</taxon>
        <taxon>Fungi</taxon>
        <taxon>Dikarya</taxon>
        <taxon>Basidiomycota</taxon>
        <taxon>Agaricomycotina</taxon>
        <taxon>Agaricomycetes</taxon>
        <taxon>Agaricomycetidae</taxon>
        <taxon>Agaricales</taxon>
        <taxon>Agaricineae</taxon>
        <taxon>Psathyrellaceae</taxon>
        <taxon>Coprinopsis</taxon>
    </lineage>
</organism>
<dbReference type="Gene3D" id="2.80.10.50">
    <property type="match status" value="4"/>
</dbReference>
<dbReference type="VEuPathDB" id="FungiDB:CC1G_10075"/>
<comment type="caution">
    <text evidence="2">The sequence shown here is derived from an EMBL/GenBank/DDBJ whole genome shotgun (WGS) entry which is preliminary data.</text>
</comment>
<dbReference type="Proteomes" id="UP000001861">
    <property type="component" value="Unassembled WGS sequence"/>
</dbReference>
<evidence type="ECO:0000313" key="2">
    <source>
        <dbReference type="EMBL" id="EAU88947.1"/>
    </source>
</evidence>
<dbReference type="CDD" id="cd00161">
    <property type="entry name" value="beta-trefoil_Ricin-like"/>
    <property type="match status" value="1"/>
</dbReference>
<dbReference type="CDD" id="cd23416">
    <property type="entry name" value="beta-trefoil_Ricin_MOA-like"/>
    <property type="match status" value="2"/>
</dbReference>
<accession>A8NDT5</accession>
<dbReference type="RefSeq" id="XP_001832856.1">
    <property type="nucleotide sequence ID" value="XM_001832804.1"/>
</dbReference>
<feature type="domain" description="Ricin B lectin" evidence="1">
    <location>
        <begin position="6"/>
        <end position="150"/>
    </location>
</feature>
<dbReference type="InterPro" id="IPR000772">
    <property type="entry name" value="Ricin_B_lectin"/>
</dbReference>
<protein>
    <recommendedName>
        <fullName evidence="1">Ricin B lectin domain-containing protein</fullName>
    </recommendedName>
</protein>
<dbReference type="GeneID" id="6009347"/>